<evidence type="ECO:0000313" key="2">
    <source>
        <dbReference type="Proteomes" id="UP000075578"/>
    </source>
</evidence>
<proteinExistence type="predicted"/>
<accession>A0A150J2W6</accession>
<dbReference type="AlphaFoldDB" id="A0A150J2W6"/>
<sequence length="493" mass="55428">MKYIGLFLSVLLLTFPMLMAQEITFEEYPNNPVFDPSMRAYYPSVIFDINKFSGHGTAAYYKMWYNDGSGGIYVTQSTDGILWSEGNILKGLSSGYHPIVVYDVKGFGGGIYYKIWYWVGGSLDSINAIRYAESTDGVTWTNDQPIQQHPTDSSLQLVTEYAEYNHYFYHLYGPSYIIYNPLGTNVGSMTPDNKNDDDVFTYKYVMYYDSSSEGTSPSHTNEDTSLAYSVNGIYWIRYGDKPVLISSGNSTEWDGKYSYKVSIVKVGNIYHLWYSGANGLGSEYYAQGIGHATSKDGINWAKDSNPVFHSNDGILWRNGRTYTPLVLYDPNGFETGSCPNLKMWFTGKSGSNYTIGYANGCVETQTSKKKLMPTILYNVQLIDVFTPSSNIHYIAGGGFAQGVIISRNLENIIQMGVQNRGILKAKDVTLSVTDCPSCIDISIKPEKADIFPKSTYYYEVKINTKCDPGTYKIKFKVEGNNIFQEEELEFTLE</sequence>
<dbReference type="EMBL" id="LNGD01000064">
    <property type="protein sequence ID" value="KYC51551.1"/>
    <property type="molecule type" value="Genomic_DNA"/>
</dbReference>
<organism evidence="1 2">
    <name type="scientific">Candidatus Methanofastidiosum methylothiophilum</name>
    <dbReference type="NCBI Taxonomy" id="1705564"/>
    <lineage>
        <taxon>Archaea</taxon>
        <taxon>Methanobacteriati</taxon>
        <taxon>Methanobacteriota</taxon>
        <taxon>Stenosarchaea group</taxon>
        <taxon>Candidatus Methanofastidiosia</taxon>
        <taxon>Candidatus Methanofastidiosales</taxon>
        <taxon>Candidatus Methanofastidiosaceae</taxon>
        <taxon>Candidatus Methanofastidiosum</taxon>
    </lineage>
</organism>
<name>A0A150J2W6_9EURY</name>
<dbReference type="Proteomes" id="UP000075578">
    <property type="component" value="Unassembled WGS sequence"/>
</dbReference>
<comment type="caution">
    <text evidence="1">The sequence shown here is derived from an EMBL/GenBank/DDBJ whole genome shotgun (WGS) entry which is preliminary data.</text>
</comment>
<dbReference type="SUPFAM" id="SSF75005">
    <property type="entry name" value="Arabinanase/levansucrase/invertase"/>
    <property type="match status" value="2"/>
</dbReference>
<dbReference type="PANTHER" id="PTHR35279:SF1">
    <property type="entry name" value="ARABINANASE_LEVANSUCRASE_INVERTASE"/>
    <property type="match status" value="1"/>
</dbReference>
<dbReference type="PANTHER" id="PTHR35279">
    <property type="match status" value="1"/>
</dbReference>
<gene>
    <name evidence="1" type="ORF">AMQ74_01096</name>
</gene>
<evidence type="ECO:0008006" key="3">
    <source>
        <dbReference type="Google" id="ProtNLM"/>
    </source>
</evidence>
<protein>
    <recommendedName>
        <fullName evidence="3">Glycosyl hydrolase family 32 N-terminal domain-containing protein</fullName>
    </recommendedName>
</protein>
<dbReference type="Gene3D" id="2.115.10.20">
    <property type="entry name" value="Glycosyl hydrolase domain, family 43"/>
    <property type="match status" value="2"/>
</dbReference>
<dbReference type="InterPro" id="IPR023296">
    <property type="entry name" value="Glyco_hydro_beta-prop_sf"/>
</dbReference>
<evidence type="ECO:0000313" key="1">
    <source>
        <dbReference type="EMBL" id="KYC51551.1"/>
    </source>
</evidence>
<reference evidence="1 2" key="1">
    <citation type="journal article" date="2016" name="ISME J.">
        <title>Chasing the elusive Euryarchaeota class WSA2: genomes reveal a uniquely fastidious methyl-reducing methanogen.</title>
        <authorList>
            <person name="Nobu M.K."/>
            <person name="Narihiro T."/>
            <person name="Kuroda K."/>
            <person name="Mei R."/>
            <person name="Liu W.T."/>
        </authorList>
    </citation>
    <scope>NUCLEOTIDE SEQUENCE [LARGE SCALE GENOMIC DNA]</scope>
    <source>
        <strain evidence="1">U1lsi0528_Bin089</strain>
    </source>
</reference>